<keyword evidence="3" id="KW-1185">Reference proteome</keyword>
<dbReference type="EMBL" id="CP078073">
    <property type="protein sequence ID" value="QXL87398.1"/>
    <property type="molecule type" value="Genomic_DNA"/>
</dbReference>
<feature type="signal peptide" evidence="1">
    <location>
        <begin position="1"/>
        <end position="17"/>
    </location>
</feature>
<protein>
    <submittedName>
        <fullName evidence="2">Uncharacterized protein</fullName>
    </submittedName>
</protein>
<dbReference type="AlphaFoldDB" id="A0A975YFH1"/>
<evidence type="ECO:0000256" key="1">
    <source>
        <dbReference type="SAM" id="SignalP"/>
    </source>
</evidence>
<gene>
    <name evidence="2" type="ORF">KUL25_18565</name>
</gene>
<keyword evidence="1" id="KW-0732">Signal</keyword>
<dbReference type="Proteomes" id="UP000693972">
    <property type="component" value="Unassembled WGS sequence"/>
</dbReference>
<organism evidence="2">
    <name type="scientific">Gymnodinialimonas phycosphaerae</name>
    <dbReference type="NCBI Taxonomy" id="2841589"/>
    <lineage>
        <taxon>Bacteria</taxon>
        <taxon>Pseudomonadati</taxon>
        <taxon>Pseudomonadota</taxon>
        <taxon>Alphaproteobacteria</taxon>
        <taxon>Rhodobacterales</taxon>
        <taxon>Paracoccaceae</taxon>
        <taxon>Gymnodinialimonas</taxon>
    </lineage>
</organism>
<proteinExistence type="predicted"/>
<feature type="chain" id="PRO_5036810784" evidence="1">
    <location>
        <begin position="18"/>
        <end position="118"/>
    </location>
</feature>
<reference evidence="2 3" key="1">
    <citation type="submission" date="2021-07" db="EMBL/GenBank/DDBJ databases">
        <title>Karlodiniumbacter phycospheric gen. nov., sp. nov., a phycosphere bacterium isolated from karlodinium veneficum.</title>
        <authorList>
            <person name="Peng Y."/>
            <person name="Jiang L."/>
            <person name="Lee J."/>
        </authorList>
    </citation>
    <scope>NUCLEOTIDE SEQUENCE</scope>
    <source>
        <strain evidence="2 3">N5</strain>
    </source>
</reference>
<name>A0A975YFH1_9RHOB</name>
<evidence type="ECO:0000313" key="3">
    <source>
        <dbReference type="Proteomes" id="UP000693972"/>
    </source>
</evidence>
<evidence type="ECO:0000313" key="2">
    <source>
        <dbReference type="EMBL" id="QXL87398.1"/>
    </source>
</evidence>
<dbReference type="EMBL" id="JAIMBW010000001">
    <property type="protein sequence ID" value="MBY4894765.1"/>
    <property type="molecule type" value="Genomic_DNA"/>
</dbReference>
<sequence>MKRYIIPLLLVASPALSDPAQVVGIEATPGATGWRFDVTIAHGDTGWDDYADGWRVELADGTVIGDRPLAHPHVQEQPFTRSTSGISIPEGTPRVFIRARTKVEGWAEDTTVFALPDT</sequence>
<accession>A0A975YFH1</accession>
<dbReference type="RefSeq" id="WP_257894276.1">
    <property type="nucleotide sequence ID" value="NZ_JAIMBW010000001.1"/>
</dbReference>